<dbReference type="Proteomes" id="UP000305906">
    <property type="component" value="Unassembled WGS sequence"/>
</dbReference>
<evidence type="ECO:0008006" key="5">
    <source>
        <dbReference type="Google" id="ProtNLM"/>
    </source>
</evidence>
<accession>A0A5R9FZT0</accession>
<protein>
    <recommendedName>
        <fullName evidence="5">Lipoprotein</fullName>
    </recommendedName>
</protein>
<feature type="compositionally biased region" description="Basic and acidic residues" evidence="1">
    <location>
        <begin position="32"/>
        <end position="45"/>
    </location>
</feature>
<sequence length="170" mass="18748">MRSAAVRSVIATATLVTTAALTLAGCEDPDTDIDHGEVIDKRSRAAQDPIYDQIERPAPCRSTRTQMLRSALAKPNPRPRSPADTSDDQPDAPQPPRTDTSKKRPPRSTPSPRTPDKDDSSARCGITTVPVFKGYRTPAKWELQLKEGDVTGWETVTREEYDSVEIGDRF</sequence>
<reference evidence="3 4" key="1">
    <citation type="submission" date="2019-05" db="EMBL/GenBank/DDBJ databases">
        <title>Streptomyces sp. NEAU-C151, a novel actinomycete isolated from soil.</title>
        <authorList>
            <person name="Han L."/>
            <person name="Jiang H."/>
        </authorList>
    </citation>
    <scope>NUCLEOTIDE SEQUENCE [LARGE SCALE GENOMIC DNA]</scope>
    <source>
        <strain evidence="3 4">NEAU-C151</strain>
    </source>
</reference>
<keyword evidence="2" id="KW-0732">Signal</keyword>
<proteinExistence type="predicted"/>
<dbReference type="EMBL" id="VBZC01000010">
    <property type="protein sequence ID" value="TLS46034.1"/>
    <property type="molecule type" value="Genomic_DNA"/>
</dbReference>
<organism evidence="3 4">
    <name type="scientific">Streptomyces montanus</name>
    <dbReference type="NCBI Taxonomy" id="2580423"/>
    <lineage>
        <taxon>Bacteria</taxon>
        <taxon>Bacillati</taxon>
        <taxon>Actinomycetota</taxon>
        <taxon>Actinomycetes</taxon>
        <taxon>Kitasatosporales</taxon>
        <taxon>Streptomycetaceae</taxon>
        <taxon>Streptomyces</taxon>
    </lineage>
</organism>
<keyword evidence="4" id="KW-1185">Reference proteome</keyword>
<feature type="chain" id="PRO_5038970249" description="Lipoprotein" evidence="2">
    <location>
        <begin position="20"/>
        <end position="170"/>
    </location>
</feature>
<evidence type="ECO:0000313" key="4">
    <source>
        <dbReference type="Proteomes" id="UP000305906"/>
    </source>
</evidence>
<name>A0A5R9FZT0_9ACTN</name>
<feature type="region of interest" description="Disordered" evidence="1">
    <location>
        <begin position="26"/>
        <end position="125"/>
    </location>
</feature>
<evidence type="ECO:0000256" key="2">
    <source>
        <dbReference type="SAM" id="SignalP"/>
    </source>
</evidence>
<evidence type="ECO:0000256" key="1">
    <source>
        <dbReference type="SAM" id="MobiDB-lite"/>
    </source>
</evidence>
<feature type="signal peptide" evidence="2">
    <location>
        <begin position="1"/>
        <end position="19"/>
    </location>
</feature>
<evidence type="ECO:0000313" key="3">
    <source>
        <dbReference type="EMBL" id="TLS46034.1"/>
    </source>
</evidence>
<dbReference type="PROSITE" id="PS51257">
    <property type="entry name" value="PROKAR_LIPOPROTEIN"/>
    <property type="match status" value="1"/>
</dbReference>
<dbReference type="AlphaFoldDB" id="A0A5R9FZT0"/>
<dbReference type="RefSeq" id="WP_138044901.1">
    <property type="nucleotide sequence ID" value="NZ_VBZC01000010.1"/>
</dbReference>
<gene>
    <name evidence="3" type="ORF">FE633_10790</name>
</gene>
<comment type="caution">
    <text evidence="3">The sequence shown here is derived from an EMBL/GenBank/DDBJ whole genome shotgun (WGS) entry which is preliminary data.</text>
</comment>